<evidence type="ECO:0000256" key="5">
    <source>
        <dbReference type="ARBA" id="ARBA00023284"/>
    </source>
</evidence>
<evidence type="ECO:0000256" key="4">
    <source>
        <dbReference type="ARBA" id="ARBA00023157"/>
    </source>
</evidence>
<dbReference type="EMBL" id="VCYH01000004">
    <property type="protein sequence ID" value="MDN7024746.1"/>
    <property type="molecule type" value="Genomic_DNA"/>
</dbReference>
<keyword evidence="2" id="KW-0274">FAD</keyword>
<evidence type="ECO:0000256" key="3">
    <source>
        <dbReference type="ARBA" id="ARBA00023002"/>
    </source>
</evidence>
<dbReference type="PRINTS" id="PR00368">
    <property type="entry name" value="FADPNR"/>
</dbReference>
<keyword evidence="3" id="KW-0560">Oxidoreductase</keyword>
<dbReference type="PANTHER" id="PTHR48105">
    <property type="entry name" value="THIOREDOXIN REDUCTASE 1-RELATED-RELATED"/>
    <property type="match status" value="1"/>
</dbReference>
<evidence type="ECO:0000259" key="6">
    <source>
        <dbReference type="Pfam" id="PF00462"/>
    </source>
</evidence>
<dbReference type="SUPFAM" id="SSF52833">
    <property type="entry name" value="Thioredoxin-like"/>
    <property type="match status" value="1"/>
</dbReference>
<dbReference type="Proteomes" id="UP001168338">
    <property type="component" value="Unassembled WGS sequence"/>
</dbReference>
<dbReference type="InterPro" id="IPR008255">
    <property type="entry name" value="Pyr_nucl-diS_OxRdtase_2_AS"/>
</dbReference>
<proteinExistence type="predicted"/>
<dbReference type="Pfam" id="PF00462">
    <property type="entry name" value="Glutaredoxin"/>
    <property type="match status" value="1"/>
</dbReference>
<dbReference type="InterPro" id="IPR011767">
    <property type="entry name" value="GLR_AS"/>
</dbReference>
<feature type="domain" description="FAD/NAD(P)-binding" evidence="7">
    <location>
        <begin position="88"/>
        <end position="369"/>
    </location>
</feature>
<dbReference type="CDD" id="cd02976">
    <property type="entry name" value="NrdH"/>
    <property type="match status" value="1"/>
</dbReference>
<keyword evidence="5" id="KW-0676">Redox-active center</keyword>
<keyword evidence="1" id="KW-0285">Flavoprotein</keyword>
<dbReference type="PROSITE" id="PS00195">
    <property type="entry name" value="GLUTAREDOXIN_1"/>
    <property type="match status" value="1"/>
</dbReference>
<dbReference type="Pfam" id="PF07992">
    <property type="entry name" value="Pyr_redox_2"/>
    <property type="match status" value="1"/>
</dbReference>
<dbReference type="InterPro" id="IPR050097">
    <property type="entry name" value="Ferredoxin-NADP_redctase_2"/>
</dbReference>
<dbReference type="InterPro" id="IPR002109">
    <property type="entry name" value="Glutaredoxin"/>
</dbReference>
<comment type="caution">
    <text evidence="8">The sequence shown here is derived from an EMBL/GenBank/DDBJ whole genome shotgun (WGS) entry which is preliminary data.</text>
</comment>
<gene>
    <name evidence="8" type="ORF">FGU65_07580</name>
</gene>
<evidence type="ECO:0000313" key="9">
    <source>
        <dbReference type="Proteomes" id="UP001168338"/>
    </source>
</evidence>
<dbReference type="Gene3D" id="3.40.30.10">
    <property type="entry name" value="Glutaredoxin"/>
    <property type="match status" value="1"/>
</dbReference>
<dbReference type="PROSITE" id="PS51354">
    <property type="entry name" value="GLUTAREDOXIN_2"/>
    <property type="match status" value="1"/>
</dbReference>
<keyword evidence="4" id="KW-1015">Disulfide bond</keyword>
<keyword evidence="9" id="KW-1185">Reference proteome</keyword>
<dbReference type="RefSeq" id="WP_301663861.1">
    <property type="nucleotide sequence ID" value="NZ_VCYH01000004.1"/>
</dbReference>
<feature type="domain" description="Glutaredoxin" evidence="6">
    <location>
        <begin position="8"/>
        <end position="67"/>
    </location>
</feature>
<dbReference type="SUPFAM" id="SSF51905">
    <property type="entry name" value="FAD/NAD(P)-binding domain"/>
    <property type="match status" value="1"/>
</dbReference>
<accession>A0ABT8M9X3</accession>
<dbReference type="InterPro" id="IPR036188">
    <property type="entry name" value="FAD/NAD-bd_sf"/>
</dbReference>
<evidence type="ECO:0000313" key="8">
    <source>
        <dbReference type="EMBL" id="MDN7024746.1"/>
    </source>
</evidence>
<protein>
    <submittedName>
        <fullName evidence="8">FAD-binding protein</fullName>
    </submittedName>
</protein>
<dbReference type="PROSITE" id="PS00573">
    <property type="entry name" value="PYRIDINE_REDOX_2"/>
    <property type="match status" value="1"/>
</dbReference>
<dbReference type="InterPro" id="IPR036249">
    <property type="entry name" value="Thioredoxin-like_sf"/>
</dbReference>
<name>A0ABT8M9X3_9EURY</name>
<dbReference type="InterPro" id="IPR023753">
    <property type="entry name" value="FAD/NAD-binding_dom"/>
</dbReference>
<dbReference type="PRINTS" id="PR00469">
    <property type="entry name" value="PNDRDTASEII"/>
</dbReference>
<reference evidence="8" key="1">
    <citation type="submission" date="2019-05" db="EMBL/GenBank/DDBJ databases">
        <title>Methanoculleus sp. FWC-SCC1, a methanogenic archaeon isolated from deep marine cold seep.</title>
        <authorList>
            <person name="Chen Y.-W."/>
            <person name="Chen S.-C."/>
            <person name="Teng N.-H."/>
            <person name="Lai M.-C."/>
        </authorList>
    </citation>
    <scope>NUCLEOTIDE SEQUENCE</scope>
    <source>
        <strain evidence="8">FWC-SCC1</strain>
    </source>
</reference>
<dbReference type="Gene3D" id="3.50.50.60">
    <property type="entry name" value="FAD/NAD(P)-binding domain"/>
    <property type="match status" value="2"/>
</dbReference>
<evidence type="ECO:0000259" key="7">
    <source>
        <dbReference type="Pfam" id="PF07992"/>
    </source>
</evidence>
<evidence type="ECO:0000256" key="2">
    <source>
        <dbReference type="ARBA" id="ARBA00022827"/>
    </source>
</evidence>
<organism evidence="8 9">
    <name type="scientific">Methanoculleus frigidifontis</name>
    <dbReference type="NCBI Taxonomy" id="2584085"/>
    <lineage>
        <taxon>Archaea</taxon>
        <taxon>Methanobacteriati</taxon>
        <taxon>Methanobacteriota</taxon>
        <taxon>Stenosarchaea group</taxon>
        <taxon>Methanomicrobia</taxon>
        <taxon>Methanomicrobiales</taxon>
        <taxon>Methanomicrobiaceae</taxon>
        <taxon>Methanoculleus</taxon>
    </lineage>
</organism>
<sequence>MPSVEPSVTVYSTKSCPYCNMVKAFLDKYGVSYRNIDVGDDREAAREMIRTSGQRAVPVTTVGDEVIVGFDAKRLKELFGTAKGEEVYDTVIVGAGPAGLTAAVYCTRHLLKTIVISENIGGQATWSWSVENYMGFRVITGEELIKKFEEQVRGLNVSLELDSVREITREGDLFLVRTVSGSVYRAMTVIIATGKQPRTLGLARENLLMGRGVSVCAICDGPLYRDKDVAVVGGGNSALQAAIGLSRIAKSVVLIVRSTLRADEVYQEQYEKLGIPTYLHHEVTELHGDQFLTGITVIDRKTGEETDFPVDGLFLEIGLEPNTEFLHDLVDLNECHEILVDENAHTSTEGVFAAGDATCIKSKQIIVAAGDGAKAALEAYDHVLKHRRE</sequence>
<evidence type="ECO:0000256" key="1">
    <source>
        <dbReference type="ARBA" id="ARBA00022630"/>
    </source>
</evidence>